<evidence type="ECO:0000259" key="1">
    <source>
        <dbReference type="PROSITE" id="PS51725"/>
    </source>
</evidence>
<gene>
    <name evidence="2" type="ORF">IPZ78_16475</name>
</gene>
<dbReference type="PANTHER" id="PTHR33336">
    <property type="entry name" value="QUINOL MONOOXYGENASE YGIN-RELATED"/>
    <property type="match status" value="1"/>
</dbReference>
<dbReference type="Gene3D" id="3.30.70.100">
    <property type="match status" value="1"/>
</dbReference>
<evidence type="ECO:0000313" key="3">
    <source>
        <dbReference type="Proteomes" id="UP001165302"/>
    </source>
</evidence>
<dbReference type="InterPro" id="IPR007138">
    <property type="entry name" value="ABM_dom"/>
</dbReference>
<protein>
    <submittedName>
        <fullName evidence="2">Antibiotic biosynthesis monooxygenase</fullName>
    </submittedName>
</protein>
<dbReference type="SUPFAM" id="SSF54909">
    <property type="entry name" value="Dimeric alpha+beta barrel"/>
    <property type="match status" value="1"/>
</dbReference>
<feature type="domain" description="ABM" evidence="1">
    <location>
        <begin position="1"/>
        <end position="84"/>
    </location>
</feature>
<accession>A0ABS7ZAX2</accession>
<dbReference type="Pfam" id="PF03992">
    <property type="entry name" value="ABM"/>
    <property type="match status" value="1"/>
</dbReference>
<dbReference type="InterPro" id="IPR011008">
    <property type="entry name" value="Dimeric_a/b-barrel"/>
</dbReference>
<organism evidence="2 3">
    <name type="scientific">Sphingobacterium bovistauri</name>
    <dbReference type="NCBI Taxonomy" id="2781959"/>
    <lineage>
        <taxon>Bacteria</taxon>
        <taxon>Pseudomonadati</taxon>
        <taxon>Bacteroidota</taxon>
        <taxon>Sphingobacteriia</taxon>
        <taxon>Sphingobacteriales</taxon>
        <taxon>Sphingobacteriaceae</taxon>
        <taxon>Sphingobacterium</taxon>
    </lineage>
</organism>
<dbReference type="Proteomes" id="UP001165302">
    <property type="component" value="Unassembled WGS sequence"/>
</dbReference>
<sequence>MEEHLEEVLRQASILRDLSLKEEGNINYQVYQSEENFKKLILIEEYISEDAIRQHIESEHYKEIAVKNIHPYLLERKNDLQIKF</sequence>
<evidence type="ECO:0000313" key="2">
    <source>
        <dbReference type="EMBL" id="MCA5006737.1"/>
    </source>
</evidence>
<dbReference type="PROSITE" id="PS51725">
    <property type="entry name" value="ABM"/>
    <property type="match status" value="1"/>
</dbReference>
<name>A0ABS7ZAX2_9SPHI</name>
<dbReference type="PANTHER" id="PTHR33336:SF15">
    <property type="entry name" value="ABM DOMAIN-CONTAINING PROTEIN"/>
    <property type="match status" value="1"/>
</dbReference>
<dbReference type="InterPro" id="IPR050744">
    <property type="entry name" value="AI-2_Isomerase_LsrG"/>
</dbReference>
<proteinExistence type="predicted"/>
<keyword evidence="2" id="KW-0560">Oxidoreductase</keyword>
<reference evidence="2" key="1">
    <citation type="submission" date="2020-10" db="EMBL/GenBank/DDBJ databases">
        <authorList>
            <person name="Lu T."/>
            <person name="Wang Q."/>
            <person name="Han X."/>
        </authorList>
    </citation>
    <scope>NUCLEOTIDE SEQUENCE</scope>
    <source>
        <strain evidence="2">WQ 366</strain>
    </source>
</reference>
<dbReference type="EMBL" id="JADEYP010000044">
    <property type="protein sequence ID" value="MCA5006737.1"/>
    <property type="molecule type" value="Genomic_DNA"/>
</dbReference>
<dbReference type="RefSeq" id="WP_225555093.1">
    <property type="nucleotide sequence ID" value="NZ_JADEYP010000044.1"/>
</dbReference>
<comment type="caution">
    <text evidence="2">The sequence shown here is derived from an EMBL/GenBank/DDBJ whole genome shotgun (WGS) entry which is preliminary data.</text>
</comment>
<dbReference type="GO" id="GO:0004497">
    <property type="term" value="F:monooxygenase activity"/>
    <property type="evidence" value="ECO:0007669"/>
    <property type="project" value="UniProtKB-KW"/>
</dbReference>
<keyword evidence="2" id="KW-0503">Monooxygenase</keyword>
<keyword evidence="3" id="KW-1185">Reference proteome</keyword>